<reference evidence="1" key="1">
    <citation type="submission" date="2023-03" db="EMBL/GenBank/DDBJ databases">
        <title>Massive genome expansion in bonnet fungi (Mycena s.s.) driven by repeated elements and novel gene families across ecological guilds.</title>
        <authorList>
            <consortium name="Lawrence Berkeley National Laboratory"/>
            <person name="Harder C.B."/>
            <person name="Miyauchi S."/>
            <person name="Viragh M."/>
            <person name="Kuo A."/>
            <person name="Thoen E."/>
            <person name="Andreopoulos B."/>
            <person name="Lu D."/>
            <person name="Skrede I."/>
            <person name="Drula E."/>
            <person name="Henrissat B."/>
            <person name="Morin E."/>
            <person name="Kohler A."/>
            <person name="Barry K."/>
            <person name="LaButti K."/>
            <person name="Morin E."/>
            <person name="Salamov A."/>
            <person name="Lipzen A."/>
            <person name="Mereny Z."/>
            <person name="Hegedus B."/>
            <person name="Baldrian P."/>
            <person name="Stursova M."/>
            <person name="Weitz H."/>
            <person name="Taylor A."/>
            <person name="Grigoriev I.V."/>
            <person name="Nagy L.G."/>
            <person name="Martin F."/>
            <person name="Kauserud H."/>
        </authorList>
    </citation>
    <scope>NUCLEOTIDE SEQUENCE</scope>
    <source>
        <strain evidence="1">9284</strain>
    </source>
</reference>
<organism evidence="1 2">
    <name type="scientific">Roridomyces roridus</name>
    <dbReference type="NCBI Taxonomy" id="1738132"/>
    <lineage>
        <taxon>Eukaryota</taxon>
        <taxon>Fungi</taxon>
        <taxon>Dikarya</taxon>
        <taxon>Basidiomycota</taxon>
        <taxon>Agaricomycotina</taxon>
        <taxon>Agaricomycetes</taxon>
        <taxon>Agaricomycetidae</taxon>
        <taxon>Agaricales</taxon>
        <taxon>Marasmiineae</taxon>
        <taxon>Mycenaceae</taxon>
        <taxon>Roridomyces</taxon>
    </lineage>
</organism>
<evidence type="ECO:0000313" key="2">
    <source>
        <dbReference type="Proteomes" id="UP001221142"/>
    </source>
</evidence>
<accession>A0AAD7AZK6</accession>
<keyword evidence="2" id="KW-1185">Reference proteome</keyword>
<comment type="caution">
    <text evidence="1">The sequence shown here is derived from an EMBL/GenBank/DDBJ whole genome shotgun (WGS) entry which is preliminary data.</text>
</comment>
<name>A0AAD7AZK6_9AGAR</name>
<evidence type="ECO:0000313" key="1">
    <source>
        <dbReference type="EMBL" id="KAJ7605312.1"/>
    </source>
</evidence>
<gene>
    <name evidence="1" type="ORF">FB45DRAFT_490803</name>
</gene>
<proteinExistence type="predicted"/>
<sequence length="356" mass="40069">MLCKSRLSFFQRSLKTRETDMAAELPGDVLSEIFTHYLPDFPLCPPAAGLGSPALLSHVCSKWREFALDFAALWRAIPVSVTTYSLPQAANILETWLHRSRSSALSIQLFLYGFIDSTSSFKKFFEMVTANSHRIEHLDLWLYHHHFTLFSGPFPVLKSLRYTPPIRDPLYTSAENQGYSSVKIFKGAVTPLFNEAPKLTEFEITSMWVPPIVFPWKQITRFVCREGISVKVLYGVLKNLAGSVVYCDVRFILGEMDQHKPPIRLAKLKTLIARNAIGAVEFLSSLTLPALRVLDLHECGVQPGHGSVYHVLVDLVERSGYCAVEDLWVADPEGAAAQAKYQTAFPFAMRVRVDRA</sequence>
<protein>
    <recommendedName>
        <fullName evidence="3">F-box domain-containing protein</fullName>
    </recommendedName>
</protein>
<dbReference type="EMBL" id="JARKIF010000077">
    <property type="protein sequence ID" value="KAJ7605312.1"/>
    <property type="molecule type" value="Genomic_DNA"/>
</dbReference>
<dbReference type="AlphaFoldDB" id="A0AAD7AZK6"/>
<dbReference type="Proteomes" id="UP001221142">
    <property type="component" value="Unassembled WGS sequence"/>
</dbReference>
<evidence type="ECO:0008006" key="3">
    <source>
        <dbReference type="Google" id="ProtNLM"/>
    </source>
</evidence>